<evidence type="ECO:0000256" key="3">
    <source>
        <dbReference type="ARBA" id="ARBA00023002"/>
    </source>
</evidence>
<organism evidence="6 7">
    <name type="scientific">Serinicoccus hydrothermalis</name>
    <dbReference type="NCBI Taxonomy" id="1758689"/>
    <lineage>
        <taxon>Bacteria</taxon>
        <taxon>Bacillati</taxon>
        <taxon>Actinomycetota</taxon>
        <taxon>Actinomycetes</taxon>
        <taxon>Micrococcales</taxon>
        <taxon>Ornithinimicrobiaceae</taxon>
        <taxon>Serinicoccus</taxon>
    </lineage>
</organism>
<dbReference type="EMBL" id="CP014989">
    <property type="protein sequence ID" value="ANS80592.1"/>
    <property type="molecule type" value="Genomic_DNA"/>
</dbReference>
<dbReference type="InterPro" id="IPR006094">
    <property type="entry name" value="Oxid_FAD_bind_N"/>
</dbReference>
<evidence type="ECO:0000259" key="5">
    <source>
        <dbReference type="PROSITE" id="PS51387"/>
    </source>
</evidence>
<dbReference type="PANTHER" id="PTHR43762">
    <property type="entry name" value="L-GULONOLACTONE OXIDASE"/>
    <property type="match status" value="1"/>
</dbReference>
<dbReference type="InterPro" id="IPR036318">
    <property type="entry name" value="FAD-bd_PCMH-like_sf"/>
</dbReference>
<feature type="domain" description="FAD-binding PCMH-type" evidence="5">
    <location>
        <begin position="53"/>
        <end position="224"/>
    </location>
</feature>
<dbReference type="InterPro" id="IPR016167">
    <property type="entry name" value="FAD-bd_PCMH_sub1"/>
</dbReference>
<gene>
    <name evidence="6" type="ORF">SGUI_3196</name>
</gene>
<feature type="compositionally biased region" description="Polar residues" evidence="4">
    <location>
        <begin position="626"/>
        <end position="636"/>
    </location>
</feature>
<dbReference type="InterPro" id="IPR016164">
    <property type="entry name" value="FAD-linked_Oxase-like_C"/>
</dbReference>
<keyword evidence="7" id="KW-1185">Reference proteome</keyword>
<evidence type="ECO:0000256" key="4">
    <source>
        <dbReference type="SAM" id="MobiDB-lite"/>
    </source>
</evidence>
<protein>
    <submittedName>
        <fullName evidence="6">Putative oxidoreductase</fullName>
    </submittedName>
</protein>
<feature type="compositionally biased region" description="Polar residues" evidence="4">
    <location>
        <begin position="592"/>
        <end position="612"/>
    </location>
</feature>
<dbReference type="PROSITE" id="PS51387">
    <property type="entry name" value="FAD_PCMH"/>
    <property type="match status" value="1"/>
</dbReference>
<dbReference type="InterPro" id="IPR016166">
    <property type="entry name" value="FAD-bd_PCMH"/>
</dbReference>
<feature type="region of interest" description="Disordered" evidence="4">
    <location>
        <begin position="664"/>
        <end position="707"/>
    </location>
</feature>
<dbReference type="GO" id="GO:0071949">
    <property type="term" value="F:FAD binding"/>
    <property type="evidence" value="ECO:0007669"/>
    <property type="project" value="InterPro"/>
</dbReference>
<evidence type="ECO:0000256" key="1">
    <source>
        <dbReference type="ARBA" id="ARBA00022630"/>
    </source>
</evidence>
<dbReference type="Gene3D" id="3.30.465.10">
    <property type="match status" value="1"/>
</dbReference>
<dbReference type="InterPro" id="IPR010031">
    <property type="entry name" value="FAD_lactone_oxidase-like"/>
</dbReference>
<keyword evidence="1" id="KW-0285">Flavoprotein</keyword>
<feature type="region of interest" description="Disordered" evidence="4">
    <location>
        <begin position="522"/>
        <end position="636"/>
    </location>
</feature>
<dbReference type="GO" id="GO:0016899">
    <property type="term" value="F:oxidoreductase activity, acting on the CH-OH group of donors, oxygen as acceptor"/>
    <property type="evidence" value="ECO:0007669"/>
    <property type="project" value="InterPro"/>
</dbReference>
<evidence type="ECO:0000256" key="2">
    <source>
        <dbReference type="ARBA" id="ARBA00022827"/>
    </source>
</evidence>
<proteinExistence type="predicted"/>
<accession>A0A1B1NGP5</accession>
<sequence>MVRGPVSAKDCQVGPAPDALVRAASQTSGTVRRAAYPGGLEQTGGTVTDASCLTRTPVHGVARPRDEARVRAALAYAHEHGLAVSVGGTQHAMGGQASYPGGLVVDMRGMDAITVDEESRTAVVQAGATWHQVLEAVHPAGLAVATMPGIDVLSVGGTVSVKAHGLDFRAGSLSSTIASVRVMLADGSVHRVSPDEEPALFAAVVGGYGLVGVILDVELNLVDSEMYRLRTTVVDYQDFPAHFASEVAGDDAVRMTYAHLSTAPGSLLRETIVYAYEQAEEPEPVPPLRERASDRASRLIFNLARTGDFGQRLRWTAQREVLPRVRGCLRSRNESLREAEACMVGRNQAMYESLGFLNNRLPQYTDVLHEYFLPHDQLVPFLDELRAQLGEHDAQLLSASIRSVHQEDVVLDYAQGERFSVVLYLSQDVSDTGNEDMASLTRALVAASLEHGGTFYLPYQQHYTRDQVAGLPAARGVLRDQAPVRPGLTLPEQRVRALHVSRCSACVRARLRTWVTRRLRSTSCKPSDGGWGTCARRSSARPRGCRRSSSQRGRSRPPTSPSSDWFDTWHRWSTTGSSRPCRGRTSRGPTCRTVTGTHSSATRQPTTLSSRMPSRPGTRSAPAPTPSWTRSSPATWTSCGIRTTSSGLCGAPCSRSSMSMRVMPATSTCSGKRSTDRPASRAGRRRAGTTWRRLPGISTRASTLASG</sequence>
<name>A0A1B1NGP5_9MICO</name>
<evidence type="ECO:0000313" key="6">
    <source>
        <dbReference type="EMBL" id="ANS80592.1"/>
    </source>
</evidence>
<reference evidence="6 7" key="1">
    <citation type="submission" date="2016-03" db="EMBL/GenBank/DDBJ databases">
        <title>Shallow-sea hydrothermal system.</title>
        <authorList>
            <person name="Tang K."/>
        </authorList>
    </citation>
    <scope>NUCLEOTIDE SEQUENCE [LARGE SCALE GENOMIC DNA]</scope>
    <source>
        <strain evidence="6 7">JLT9</strain>
    </source>
</reference>
<evidence type="ECO:0000313" key="7">
    <source>
        <dbReference type="Proteomes" id="UP000092482"/>
    </source>
</evidence>
<dbReference type="PANTHER" id="PTHR43762:SF1">
    <property type="entry name" value="D-ARABINONO-1,4-LACTONE OXIDASE"/>
    <property type="match status" value="1"/>
</dbReference>
<dbReference type="Pfam" id="PF01565">
    <property type="entry name" value="FAD_binding_4"/>
    <property type="match status" value="1"/>
</dbReference>
<dbReference type="InterPro" id="IPR016169">
    <property type="entry name" value="FAD-bd_PCMH_sub2"/>
</dbReference>
<dbReference type="Gene3D" id="3.30.43.10">
    <property type="entry name" value="Uridine Diphospho-n-acetylenolpyruvylglucosamine Reductase, domain 2"/>
    <property type="match status" value="1"/>
</dbReference>
<dbReference type="SUPFAM" id="SSF55103">
    <property type="entry name" value="FAD-linked oxidases, C-terminal domain"/>
    <property type="match status" value="1"/>
</dbReference>
<dbReference type="SUPFAM" id="SSF56176">
    <property type="entry name" value="FAD-binding/transporter-associated domain-like"/>
    <property type="match status" value="1"/>
</dbReference>
<keyword evidence="3" id="KW-0560">Oxidoreductase</keyword>
<dbReference type="STRING" id="1758689.SGUI_3196"/>
<dbReference type="Proteomes" id="UP000092482">
    <property type="component" value="Chromosome"/>
</dbReference>
<dbReference type="AlphaFoldDB" id="A0A1B1NGP5"/>
<dbReference type="KEGG" id="serj:SGUI_3196"/>
<keyword evidence="2" id="KW-0274">FAD</keyword>